<dbReference type="Pfam" id="PF00589">
    <property type="entry name" value="Phage_integrase"/>
    <property type="match status" value="1"/>
</dbReference>
<dbReference type="GO" id="GO:0006310">
    <property type="term" value="P:DNA recombination"/>
    <property type="evidence" value="ECO:0007669"/>
    <property type="project" value="UniProtKB-KW"/>
</dbReference>
<dbReference type="AlphaFoldDB" id="A0A382MJJ4"/>
<dbReference type="InterPro" id="IPR050090">
    <property type="entry name" value="Tyrosine_recombinase_XerCD"/>
</dbReference>
<dbReference type="PROSITE" id="PS51898">
    <property type="entry name" value="TYR_RECOMBINASE"/>
    <property type="match status" value="1"/>
</dbReference>
<keyword evidence="2" id="KW-0233">DNA recombination</keyword>
<dbReference type="CDD" id="cd00796">
    <property type="entry name" value="INT_Rci_Hp1_C"/>
    <property type="match status" value="1"/>
</dbReference>
<evidence type="ECO:0008006" key="6">
    <source>
        <dbReference type="Google" id="ProtNLM"/>
    </source>
</evidence>
<dbReference type="PANTHER" id="PTHR30349">
    <property type="entry name" value="PHAGE INTEGRASE-RELATED"/>
    <property type="match status" value="1"/>
</dbReference>
<dbReference type="Gene3D" id="1.10.150.130">
    <property type="match status" value="1"/>
</dbReference>
<dbReference type="InterPro" id="IPR002104">
    <property type="entry name" value="Integrase_catalytic"/>
</dbReference>
<dbReference type="EMBL" id="UINC01093288">
    <property type="protein sequence ID" value="SVC47592.1"/>
    <property type="molecule type" value="Genomic_DNA"/>
</dbReference>
<protein>
    <recommendedName>
        <fullName evidence="6">Tyr recombinase domain-containing protein</fullName>
    </recommendedName>
</protein>
<feature type="domain" description="Core-binding (CB)" evidence="4">
    <location>
        <begin position="56"/>
        <end position="134"/>
    </location>
</feature>
<name>A0A382MJJ4_9ZZZZ</name>
<dbReference type="InterPro" id="IPR011010">
    <property type="entry name" value="DNA_brk_join_enz"/>
</dbReference>
<dbReference type="InterPro" id="IPR013762">
    <property type="entry name" value="Integrase-like_cat_sf"/>
</dbReference>
<dbReference type="PANTHER" id="PTHR30349:SF94">
    <property type="entry name" value="INTEGRASE_RECOMBINASE HI_1414-RELATED"/>
    <property type="match status" value="1"/>
</dbReference>
<evidence type="ECO:0000256" key="1">
    <source>
        <dbReference type="ARBA" id="ARBA00023125"/>
    </source>
</evidence>
<feature type="non-terminal residue" evidence="5">
    <location>
        <position position="325"/>
    </location>
</feature>
<keyword evidence="1" id="KW-0238">DNA-binding</keyword>
<dbReference type="PROSITE" id="PS51900">
    <property type="entry name" value="CB"/>
    <property type="match status" value="1"/>
</dbReference>
<reference evidence="5" key="1">
    <citation type="submission" date="2018-05" db="EMBL/GenBank/DDBJ databases">
        <authorList>
            <person name="Lanie J.A."/>
            <person name="Ng W.-L."/>
            <person name="Kazmierczak K.M."/>
            <person name="Andrzejewski T.M."/>
            <person name="Davidsen T.M."/>
            <person name="Wayne K.J."/>
            <person name="Tettelin H."/>
            <person name="Glass J.I."/>
            <person name="Rusch D."/>
            <person name="Podicherti R."/>
            <person name="Tsui H.-C.T."/>
            <person name="Winkler M.E."/>
        </authorList>
    </citation>
    <scope>NUCLEOTIDE SEQUENCE</scope>
</reference>
<dbReference type="SUPFAM" id="SSF56349">
    <property type="entry name" value="DNA breaking-rejoining enzymes"/>
    <property type="match status" value="1"/>
</dbReference>
<sequence>MATIRKRKGRYNVQIRKKGHPSVTKTFTSLTTARKWATGIESDMERHLHVNVPDHTTVGQLLDRYEKEVLPAHRGGHVERYRLNHLRKHFKFLPASQTTPMAVATYRDIRLTLVTPPTLKRELNLLSRVFNLAIKEWGMTLSNPVPNVSLANVDRARDRRLEGGEERKLLDYAGAQLRLSIIIAIETAMRRGEILGIKKSHIDFQNRTLLIPDTKTDRPRSIPLSTRAIKALREQLRTYQGYTGGVVSLHETPLFSYSPRGLTGAFLKLCRRVGIEDLHFHDLRHEATSRFFEKGLNPVEVATITGHKDTKMLMRYTHLRAEDLV</sequence>
<evidence type="ECO:0000259" key="4">
    <source>
        <dbReference type="PROSITE" id="PS51900"/>
    </source>
</evidence>
<dbReference type="InterPro" id="IPR010998">
    <property type="entry name" value="Integrase_recombinase_N"/>
</dbReference>
<proteinExistence type="predicted"/>
<organism evidence="5">
    <name type="scientific">marine metagenome</name>
    <dbReference type="NCBI Taxonomy" id="408172"/>
    <lineage>
        <taxon>unclassified sequences</taxon>
        <taxon>metagenomes</taxon>
        <taxon>ecological metagenomes</taxon>
    </lineage>
</organism>
<dbReference type="GO" id="GO:0015074">
    <property type="term" value="P:DNA integration"/>
    <property type="evidence" value="ECO:0007669"/>
    <property type="project" value="InterPro"/>
</dbReference>
<accession>A0A382MJJ4</accession>
<evidence type="ECO:0000256" key="2">
    <source>
        <dbReference type="ARBA" id="ARBA00023172"/>
    </source>
</evidence>
<dbReference type="GO" id="GO:0003677">
    <property type="term" value="F:DNA binding"/>
    <property type="evidence" value="ECO:0007669"/>
    <property type="project" value="UniProtKB-KW"/>
</dbReference>
<dbReference type="InterPro" id="IPR044068">
    <property type="entry name" value="CB"/>
</dbReference>
<evidence type="ECO:0000259" key="3">
    <source>
        <dbReference type="PROSITE" id="PS51898"/>
    </source>
</evidence>
<feature type="domain" description="Tyr recombinase" evidence="3">
    <location>
        <begin position="156"/>
        <end position="325"/>
    </location>
</feature>
<evidence type="ECO:0000313" key="5">
    <source>
        <dbReference type="EMBL" id="SVC47592.1"/>
    </source>
</evidence>
<dbReference type="Gene3D" id="1.10.443.10">
    <property type="entry name" value="Intergrase catalytic core"/>
    <property type="match status" value="1"/>
</dbReference>
<gene>
    <name evidence="5" type="ORF">METZ01_LOCUS300446</name>
</gene>